<feature type="transmembrane region" description="Helical" evidence="1">
    <location>
        <begin position="271"/>
        <end position="289"/>
    </location>
</feature>
<keyword evidence="1" id="KW-0812">Transmembrane</keyword>
<keyword evidence="1" id="KW-0472">Membrane</keyword>
<dbReference type="RefSeq" id="WP_344816649.1">
    <property type="nucleotide sequence ID" value="NZ_BAABCT010000005.1"/>
</dbReference>
<keyword evidence="1" id="KW-1133">Transmembrane helix</keyword>
<reference evidence="3" key="1">
    <citation type="journal article" date="2019" name="Int. J. Syst. Evol. Microbiol.">
        <title>The Global Catalogue of Microorganisms (GCM) 10K type strain sequencing project: providing services to taxonomists for standard genome sequencing and annotation.</title>
        <authorList>
            <consortium name="The Broad Institute Genomics Platform"/>
            <consortium name="The Broad Institute Genome Sequencing Center for Infectious Disease"/>
            <person name="Wu L."/>
            <person name="Ma J."/>
        </authorList>
    </citation>
    <scope>NUCLEOTIDE SEQUENCE [LARGE SCALE GENOMIC DNA]</scope>
    <source>
        <strain evidence="3">JCM 17069</strain>
    </source>
</reference>
<gene>
    <name evidence="2" type="ORF">GCM10022389_20810</name>
</gene>
<organism evidence="2 3">
    <name type="scientific">Flavobacterium cheonanense</name>
    <dbReference type="NCBI Taxonomy" id="706183"/>
    <lineage>
        <taxon>Bacteria</taxon>
        <taxon>Pseudomonadati</taxon>
        <taxon>Bacteroidota</taxon>
        <taxon>Flavobacteriia</taxon>
        <taxon>Flavobacteriales</taxon>
        <taxon>Flavobacteriaceae</taxon>
        <taxon>Flavobacterium</taxon>
    </lineage>
</organism>
<accession>A0ABP7VVN5</accession>
<feature type="transmembrane region" description="Helical" evidence="1">
    <location>
        <begin position="12"/>
        <end position="30"/>
    </location>
</feature>
<feature type="transmembrane region" description="Helical" evidence="1">
    <location>
        <begin position="42"/>
        <end position="62"/>
    </location>
</feature>
<name>A0ABP7VVN5_9FLAO</name>
<dbReference type="EMBL" id="BAABCT010000005">
    <property type="protein sequence ID" value="GAA4074996.1"/>
    <property type="molecule type" value="Genomic_DNA"/>
</dbReference>
<keyword evidence="3" id="KW-1185">Reference proteome</keyword>
<evidence type="ECO:0000313" key="3">
    <source>
        <dbReference type="Proteomes" id="UP001500367"/>
    </source>
</evidence>
<dbReference type="Proteomes" id="UP001500367">
    <property type="component" value="Unassembled WGS sequence"/>
</dbReference>
<feature type="transmembrane region" description="Helical" evidence="1">
    <location>
        <begin position="74"/>
        <end position="95"/>
    </location>
</feature>
<evidence type="ECO:0000256" key="1">
    <source>
        <dbReference type="SAM" id="Phobius"/>
    </source>
</evidence>
<protein>
    <submittedName>
        <fullName evidence="2">Uncharacterized protein</fullName>
    </submittedName>
</protein>
<evidence type="ECO:0000313" key="2">
    <source>
        <dbReference type="EMBL" id="GAA4074996.1"/>
    </source>
</evidence>
<proteinExistence type="predicted"/>
<sequence length="318" mass="36819">MNLKQIKFSLAVVINLLAALTFGYFCFLGKNFQTLGDKVSSITFAVIITLLLIGTSLGAKLLKQTHRNFKSRFIWEIILLVLFTVLICYFTVFPFSHYFSVSEKETEIKSKLNSSITQAENMYVKYEEYVNNRKSNYKTKLESAVLSKVNGVSDIDFNCLDFRLNSLPYPRQIERKIRTIGFDLLPSSFIEMKSDNSKWLANSKGDIDKWKPIGIVDFIYNIENNSKKWKSDLITISKIRETGEIADDFDYILQFNEVKTYFTKLGNPTTLSLIYAILLYVLMLLSYFFSNRSTKSSVGFRTIFSKKTKKTNEFDIKY</sequence>
<comment type="caution">
    <text evidence="2">The sequence shown here is derived from an EMBL/GenBank/DDBJ whole genome shotgun (WGS) entry which is preliminary data.</text>
</comment>